<sequence length="159" mass="17387">MMFSRRLITRLTAYIAMFAMVMLLGAPIVSKHLQSSGLLASESRDDGSAVAHSAMTMPGMDHSSMHGAAAMGVTPSASPHRHDYPAQDSACDYCELLIHVPLFLWVFTPELRFVPFSCWHSQSVTIVALYLRLSAAFHMPRAPPLVSVGGESLFIHDAE</sequence>
<dbReference type="STRING" id="579405.Dd703_1841"/>
<protein>
    <recommendedName>
        <fullName evidence="4">DUF2946 domain-containing protein</fullName>
    </recommendedName>
</protein>
<organism evidence="2 3">
    <name type="scientific">Musicola paradisiaca (strain Ech703)</name>
    <name type="common">Dickeya paradisiaca</name>
    <name type="synonym">Dickeya dadantii</name>
    <dbReference type="NCBI Taxonomy" id="579405"/>
    <lineage>
        <taxon>Bacteria</taxon>
        <taxon>Pseudomonadati</taxon>
        <taxon>Pseudomonadota</taxon>
        <taxon>Gammaproteobacteria</taxon>
        <taxon>Enterobacterales</taxon>
        <taxon>Pectobacteriaceae</taxon>
        <taxon>Musicola</taxon>
    </lineage>
</organism>
<accession>C6C526</accession>
<evidence type="ECO:0000313" key="2">
    <source>
        <dbReference type="EMBL" id="ACS85636.1"/>
    </source>
</evidence>
<evidence type="ECO:0000313" key="3">
    <source>
        <dbReference type="Proteomes" id="UP000002734"/>
    </source>
</evidence>
<keyword evidence="3" id="KW-1185">Reference proteome</keyword>
<dbReference type="Proteomes" id="UP000002734">
    <property type="component" value="Chromosome"/>
</dbReference>
<keyword evidence="1" id="KW-1133">Transmembrane helix</keyword>
<dbReference type="HOGENOM" id="CLU_128802_0_1_6"/>
<gene>
    <name evidence="2" type="ordered locus">Dd703_1841</name>
</gene>
<feature type="transmembrane region" description="Helical" evidence="1">
    <location>
        <begin position="7"/>
        <end position="29"/>
    </location>
</feature>
<keyword evidence="1" id="KW-0472">Membrane</keyword>
<dbReference type="eggNOG" id="ENOG5030JK5">
    <property type="taxonomic scope" value="Bacteria"/>
</dbReference>
<keyword evidence="1" id="KW-0812">Transmembrane</keyword>
<name>C6C526_MUSP7</name>
<dbReference type="EMBL" id="CP001654">
    <property type="protein sequence ID" value="ACS85636.1"/>
    <property type="molecule type" value="Genomic_DNA"/>
</dbReference>
<dbReference type="AlphaFoldDB" id="C6C526"/>
<dbReference type="Pfam" id="PF11162">
    <property type="entry name" value="DUF2946"/>
    <property type="match status" value="1"/>
</dbReference>
<reference evidence="2" key="1">
    <citation type="submission" date="2009-06" db="EMBL/GenBank/DDBJ databases">
        <title>Complete sequence of Dickeya dadantii Ech703.</title>
        <authorList>
            <consortium name="US DOE Joint Genome Institute"/>
            <person name="Lucas S."/>
            <person name="Copeland A."/>
            <person name="Lapidus A."/>
            <person name="Glavina del Rio T."/>
            <person name="Dalin E."/>
            <person name="Tice H."/>
            <person name="Bruce D."/>
            <person name="Goodwin L."/>
            <person name="Pitluck S."/>
            <person name="Chertkov O."/>
            <person name="Brettin T."/>
            <person name="Detter J.C."/>
            <person name="Han C."/>
            <person name="Larimer F."/>
            <person name="Land M."/>
            <person name="Hauser L."/>
            <person name="Kyrpides N."/>
            <person name="Mikhailova N."/>
            <person name="Balakrishnan V."/>
            <person name="Glasner J."/>
            <person name="Perna N.T."/>
        </authorList>
    </citation>
    <scope>NUCLEOTIDE SEQUENCE [LARGE SCALE GENOMIC DNA]</scope>
    <source>
        <strain evidence="2">Ech703</strain>
    </source>
</reference>
<proteinExistence type="predicted"/>
<dbReference type="KEGG" id="dda:Dd703_1841"/>
<evidence type="ECO:0008006" key="4">
    <source>
        <dbReference type="Google" id="ProtNLM"/>
    </source>
</evidence>
<dbReference type="InterPro" id="IPR021333">
    <property type="entry name" value="DUF2946"/>
</dbReference>
<evidence type="ECO:0000256" key="1">
    <source>
        <dbReference type="SAM" id="Phobius"/>
    </source>
</evidence>